<dbReference type="PANTHER" id="PTHR34580">
    <property type="match status" value="1"/>
</dbReference>
<feature type="domain" description="WCX" evidence="3">
    <location>
        <begin position="245"/>
        <end position="315"/>
    </location>
</feature>
<evidence type="ECO:0000313" key="4">
    <source>
        <dbReference type="EMBL" id="THD11553.1"/>
    </source>
</evidence>
<dbReference type="InterPro" id="IPR051534">
    <property type="entry name" value="CBASS_pafABC_assoc_protein"/>
</dbReference>
<dbReference type="InterPro" id="IPR036390">
    <property type="entry name" value="WH_DNA-bd_sf"/>
</dbReference>
<dbReference type="SUPFAM" id="SSF46785">
    <property type="entry name" value="Winged helix' DNA-binding domain"/>
    <property type="match status" value="1"/>
</dbReference>
<dbReference type="Pfam" id="PF08279">
    <property type="entry name" value="HTH_11"/>
    <property type="match status" value="1"/>
</dbReference>
<dbReference type="InterPro" id="IPR013196">
    <property type="entry name" value="HTH_11"/>
</dbReference>
<dbReference type="InterPro" id="IPR057727">
    <property type="entry name" value="WCX_dom"/>
</dbReference>
<dbReference type="Gene3D" id="1.10.10.10">
    <property type="entry name" value="Winged helix-like DNA-binding domain superfamily/Winged helix DNA-binding domain"/>
    <property type="match status" value="1"/>
</dbReference>
<evidence type="ECO:0000313" key="5">
    <source>
        <dbReference type="Proteomes" id="UP000307749"/>
    </source>
</evidence>
<dbReference type="PROSITE" id="PS52050">
    <property type="entry name" value="WYL"/>
    <property type="match status" value="1"/>
</dbReference>
<gene>
    <name evidence="4" type="ORF">B1806_03240</name>
</gene>
<feature type="domain" description="WYL" evidence="2">
    <location>
        <begin position="145"/>
        <end position="212"/>
    </location>
</feature>
<feature type="domain" description="Helix-turn-helix type 11" evidence="1">
    <location>
        <begin position="10"/>
        <end position="53"/>
    </location>
</feature>
<protein>
    <submittedName>
        <fullName evidence="4">Transcriptional regulator</fullName>
    </submittedName>
</protein>
<dbReference type="STRING" id="993689.GCA_002077135_01125"/>
<evidence type="ECO:0000259" key="1">
    <source>
        <dbReference type="Pfam" id="PF08279"/>
    </source>
</evidence>
<comment type="caution">
    <text evidence="4">The sequence shown here is derived from an EMBL/GenBank/DDBJ whole genome shotgun (WGS) entry which is preliminary data.</text>
</comment>
<accession>A0A4S3KR59</accession>
<dbReference type="AlphaFoldDB" id="A0A4S3KR59"/>
<dbReference type="OrthoDB" id="9807255at2"/>
<dbReference type="RefSeq" id="WP_081126444.1">
    <property type="nucleotide sequence ID" value="NZ_DAHXOC010000014.1"/>
</dbReference>
<dbReference type="InterPro" id="IPR036388">
    <property type="entry name" value="WH-like_DNA-bd_sf"/>
</dbReference>
<dbReference type="Proteomes" id="UP000307749">
    <property type="component" value="Unassembled WGS sequence"/>
</dbReference>
<proteinExistence type="predicted"/>
<dbReference type="Pfam" id="PF25583">
    <property type="entry name" value="WCX"/>
    <property type="match status" value="1"/>
</dbReference>
<dbReference type="EMBL" id="MWQO01000011">
    <property type="protein sequence ID" value="THD11553.1"/>
    <property type="molecule type" value="Genomic_DNA"/>
</dbReference>
<dbReference type="Pfam" id="PF13280">
    <property type="entry name" value="WYL"/>
    <property type="match status" value="1"/>
</dbReference>
<evidence type="ECO:0000259" key="2">
    <source>
        <dbReference type="Pfam" id="PF13280"/>
    </source>
</evidence>
<reference evidence="4 5" key="1">
    <citation type="submission" date="2017-02" db="EMBL/GenBank/DDBJ databases">
        <title>Whole genome sequencing of Metallibacterium scheffleri DSM 24874 (T).</title>
        <authorList>
            <person name="Kumar S."/>
            <person name="Patil P."/>
            <person name="Patil P.B."/>
        </authorList>
    </citation>
    <scope>NUCLEOTIDE SEQUENCE [LARGE SCALE GENOMIC DNA]</scope>
    <source>
        <strain evidence="4 5">DSM 24874</strain>
    </source>
</reference>
<dbReference type="PANTHER" id="PTHR34580:SF3">
    <property type="entry name" value="PROTEIN PAFB"/>
    <property type="match status" value="1"/>
</dbReference>
<keyword evidence="5" id="KW-1185">Reference proteome</keyword>
<organism evidence="4 5">
    <name type="scientific">Metallibacterium scheffleri</name>
    <dbReference type="NCBI Taxonomy" id="993689"/>
    <lineage>
        <taxon>Bacteria</taxon>
        <taxon>Pseudomonadati</taxon>
        <taxon>Pseudomonadota</taxon>
        <taxon>Gammaproteobacteria</taxon>
        <taxon>Lysobacterales</taxon>
        <taxon>Rhodanobacteraceae</taxon>
        <taxon>Metallibacterium</taxon>
    </lineage>
</organism>
<dbReference type="InterPro" id="IPR026881">
    <property type="entry name" value="WYL_dom"/>
</dbReference>
<name>A0A4S3KR59_9GAMM</name>
<evidence type="ECO:0000259" key="3">
    <source>
        <dbReference type="Pfam" id="PF25583"/>
    </source>
</evidence>
<sequence length="328" mass="36823">MDRYERIVLLHRLLRAARRPVPLARLIDELGCSRATVYRDVAYLRDALGAPIETGDGEAASFRYAETAAATFELPGFWFNSEELAALLALHAVVARADPGVLSSALAPFRARIERLLTEHAGGQAPPLERIRVLAQGVRRLDEHVFRSVAAGVLARQQLRFLYRARSTGNETRRVVSPQRMVHYRDNWYLDAWDEDKDALRSFAVDRMRQVETPGARARDVPDAELDAVLAAGYGIFSGTPRAIAVLRFSAHAARWVADTHWHSQQEGHFMADGRYELKVPYANSRELLMDVLKYGPDAEVVAPLPLREEMKSLLALAQQTYQRGPRG</sequence>